<dbReference type="STRING" id="583356.Igag_0940"/>
<evidence type="ECO:0000313" key="6">
    <source>
        <dbReference type="Proteomes" id="UP000001304"/>
    </source>
</evidence>
<dbReference type="BioCyc" id="IAGG583356:GHAH-923-MONOMER"/>
<reference evidence="5 6" key="1">
    <citation type="journal article" date="2010" name="Stand. Genomic Sci.">
        <title>Complete genome sequence of Ignisphaera aggregans type strain (AQ1.S1).</title>
        <authorList>
            <person name="Goker M."/>
            <person name="Held B."/>
            <person name="Lapidus A."/>
            <person name="Nolan M."/>
            <person name="Spring S."/>
            <person name="Yasawong M."/>
            <person name="Lucas S."/>
            <person name="Glavina Del Rio T."/>
            <person name="Tice H."/>
            <person name="Cheng J.F."/>
            <person name="Goodwin L."/>
            <person name="Tapia R."/>
            <person name="Pitluck S."/>
            <person name="Liolios K."/>
            <person name="Ivanova N."/>
            <person name="Mavromatis K."/>
            <person name="Mikhailova N."/>
            <person name="Pati A."/>
            <person name="Chen A."/>
            <person name="Palaniappan K."/>
            <person name="Brambilla E."/>
            <person name="Land M."/>
            <person name="Hauser L."/>
            <person name="Chang Y.J."/>
            <person name="Jeffries C.D."/>
            <person name="Brettin T."/>
            <person name="Detter J.C."/>
            <person name="Han C."/>
            <person name="Rohde M."/>
            <person name="Sikorski J."/>
            <person name="Woyke T."/>
            <person name="Bristow J."/>
            <person name="Eisen J.A."/>
            <person name="Markowitz V."/>
            <person name="Hugenholtz P."/>
            <person name="Kyrpides N.C."/>
            <person name="Klenk H.P."/>
        </authorList>
    </citation>
    <scope>NUCLEOTIDE SEQUENCE [LARGE SCALE GENOMIC DNA]</scope>
    <source>
        <strain evidence="6">DSM 17230 / JCM 13409 / AQ1.S1</strain>
    </source>
</reference>
<dbReference type="SUPFAM" id="SSF51445">
    <property type="entry name" value="(Trans)glycosidases"/>
    <property type="match status" value="1"/>
</dbReference>
<dbReference type="PRINTS" id="PR00131">
    <property type="entry name" value="GLHYDRLASE1"/>
</dbReference>
<name>E0STZ0_IGNAA</name>
<keyword evidence="2 5" id="KW-0378">Hydrolase</keyword>
<dbReference type="CAZy" id="GH1">
    <property type="family name" value="Glycoside Hydrolase Family 1"/>
</dbReference>
<organism evidence="5 6">
    <name type="scientific">Ignisphaera aggregans (strain DSM 17230 / JCM 13409 / AQ1.S1)</name>
    <dbReference type="NCBI Taxonomy" id="583356"/>
    <lineage>
        <taxon>Archaea</taxon>
        <taxon>Thermoproteota</taxon>
        <taxon>Thermoprotei</taxon>
        <taxon>Desulfurococcales</taxon>
        <taxon>Desulfurococcaceae</taxon>
        <taxon>Ignisphaera</taxon>
    </lineage>
</organism>
<dbReference type="PANTHER" id="PTHR10353:SF209">
    <property type="entry name" value="GALACTOLIPID GALACTOSYLTRANSFERASE SFR2, CHLOROPLASTIC"/>
    <property type="match status" value="1"/>
</dbReference>
<evidence type="ECO:0000256" key="1">
    <source>
        <dbReference type="ARBA" id="ARBA00010838"/>
    </source>
</evidence>
<dbReference type="KEGG" id="iag:Igag_0940"/>
<dbReference type="AlphaFoldDB" id="E0STZ0"/>
<dbReference type="InterPro" id="IPR033132">
    <property type="entry name" value="GH_1_N_CS"/>
</dbReference>
<proteinExistence type="inferred from homology"/>
<dbReference type="InterPro" id="IPR017853">
    <property type="entry name" value="GH"/>
</dbReference>
<dbReference type="PANTHER" id="PTHR10353">
    <property type="entry name" value="GLYCOSYL HYDROLASE"/>
    <property type="match status" value="1"/>
</dbReference>
<evidence type="ECO:0000256" key="2">
    <source>
        <dbReference type="ARBA" id="ARBA00022801"/>
    </source>
</evidence>
<evidence type="ECO:0000256" key="3">
    <source>
        <dbReference type="ARBA" id="ARBA00023295"/>
    </source>
</evidence>
<dbReference type="Pfam" id="PF00232">
    <property type="entry name" value="Glyco_hydro_1"/>
    <property type="match status" value="2"/>
</dbReference>
<dbReference type="GO" id="GO:0008422">
    <property type="term" value="F:beta-glucosidase activity"/>
    <property type="evidence" value="ECO:0007669"/>
    <property type="project" value="TreeGrafter"/>
</dbReference>
<dbReference type="PROSITE" id="PS00653">
    <property type="entry name" value="GLYCOSYL_HYDROL_F1_2"/>
    <property type="match status" value="1"/>
</dbReference>
<dbReference type="Gene3D" id="3.20.20.80">
    <property type="entry name" value="Glycosidases"/>
    <property type="match status" value="1"/>
</dbReference>
<dbReference type="InterPro" id="IPR053427">
    <property type="entry name" value="Beta-galactosidase"/>
</dbReference>
<dbReference type="HOGENOM" id="CLU_001859_1_3_2"/>
<keyword evidence="6" id="KW-1185">Reference proteome</keyword>
<dbReference type="NCBIfam" id="NF041004">
    <property type="entry name" value="Beta_gal_BgaS"/>
    <property type="match status" value="1"/>
</dbReference>
<dbReference type="GO" id="GO:0005975">
    <property type="term" value="P:carbohydrate metabolic process"/>
    <property type="evidence" value="ECO:0007669"/>
    <property type="project" value="InterPro"/>
</dbReference>
<evidence type="ECO:0000313" key="5">
    <source>
        <dbReference type="EMBL" id="ADM27756.1"/>
    </source>
</evidence>
<dbReference type="GO" id="GO:0004565">
    <property type="term" value="F:beta-galactosidase activity"/>
    <property type="evidence" value="ECO:0007669"/>
    <property type="project" value="UniProtKB-EC"/>
</dbReference>
<dbReference type="Proteomes" id="UP000001304">
    <property type="component" value="Chromosome"/>
</dbReference>
<accession>E0STZ0</accession>
<dbReference type="InterPro" id="IPR001360">
    <property type="entry name" value="Glyco_hydro_1"/>
</dbReference>
<keyword evidence="3 5" id="KW-0326">Glycosidase</keyword>
<comment type="similarity">
    <text evidence="1 4">Belongs to the glycosyl hydrolase 1 family.</text>
</comment>
<protein>
    <submittedName>
        <fullName evidence="5">Glycoside hydrolase family 1</fullName>
        <ecNumber evidence="5">3.2.1.23</ecNumber>
    </submittedName>
</protein>
<dbReference type="EMBL" id="CP002098">
    <property type="protein sequence ID" value="ADM27756.1"/>
    <property type="molecule type" value="Genomic_DNA"/>
</dbReference>
<sequence>MGLKYPKEFIFGFSESGFQFEMGLPGSEDPNTDWWVWVHDPENIASTLVSGDFPENGPGYWHLYRQDHDIAERLGMDGARIGIEWSRIFSKPTFDVKVDVARDERGNIVYIDVAEKALEELDRIANKDAVNHYREILSDWKNRGKKLIINLYHWTLPLWLHDPIKVRKLGIDRAPAGWVDERTVIEFVKYVAYIAWKLGDLPDLWCTMNEPNVVYSIGYINIKIGYPPGYLSFEAASKAMKHLVEAHARAYEVLKRFTNKPVGIIYVTTYHEPLKESDRDVAEAAMYQAVFDFLDSITIGRSMSIGERKDLEKHLDWLGINYYSRLVVERYGNAWRVLPGYGFACIPGGTSLAGRPCNDAGWETYPEGLYIMLKRCWERYRLPIIVTENGTADAIDRLRPRYLATHLYQVWKALSEGVDIRGYLHWALVDNYEWSSGFRMRFGLVHVDFETKKRYLRPSALLFREIASSKEIPDEFMHMTQPQILI</sequence>
<gene>
    <name evidence="5" type="ordered locus">Igag_0940</name>
</gene>
<dbReference type="EC" id="3.2.1.23" evidence="5"/>
<evidence type="ECO:0000256" key="4">
    <source>
        <dbReference type="RuleBase" id="RU003690"/>
    </source>
</evidence>